<dbReference type="SMART" id="SM00248">
    <property type="entry name" value="ANK"/>
    <property type="match status" value="6"/>
</dbReference>
<evidence type="ECO:0000313" key="4">
    <source>
        <dbReference type="EMBL" id="SEH71438.1"/>
    </source>
</evidence>
<evidence type="ECO:0000256" key="3">
    <source>
        <dbReference type="PROSITE-ProRule" id="PRU00023"/>
    </source>
</evidence>
<keyword evidence="2 3" id="KW-0040">ANK repeat</keyword>
<feature type="repeat" description="ANK" evidence="3">
    <location>
        <begin position="354"/>
        <end position="389"/>
    </location>
</feature>
<dbReference type="Pfam" id="PF12796">
    <property type="entry name" value="Ank_2"/>
    <property type="match status" value="3"/>
</dbReference>
<dbReference type="Gene3D" id="1.25.40.20">
    <property type="entry name" value="Ankyrin repeat-containing domain"/>
    <property type="match status" value="3"/>
</dbReference>
<reference evidence="5" key="1">
    <citation type="submission" date="2016-09" db="EMBL/GenBank/DDBJ databases">
        <authorList>
            <person name="Koehorst J."/>
        </authorList>
    </citation>
    <scope>NUCLEOTIDE SEQUENCE [LARGE SCALE GENOMIC DNA]</scope>
</reference>
<gene>
    <name evidence="4" type="ORF">PYTT_0172</name>
</gene>
<evidence type="ECO:0000256" key="1">
    <source>
        <dbReference type="ARBA" id="ARBA00022737"/>
    </source>
</evidence>
<dbReference type="PROSITE" id="PS50088">
    <property type="entry name" value="ANK_REPEAT"/>
    <property type="match status" value="2"/>
</dbReference>
<dbReference type="PANTHER" id="PTHR24166">
    <property type="entry name" value="ROLLING PEBBLES, ISOFORM B"/>
    <property type="match status" value="1"/>
</dbReference>
<dbReference type="InterPro" id="IPR002110">
    <property type="entry name" value="Ankyrin_rpt"/>
</dbReference>
<protein>
    <submittedName>
        <fullName evidence="4">Ankyrin repeats (3 copies)</fullName>
    </submittedName>
</protein>
<evidence type="ECO:0000256" key="2">
    <source>
        <dbReference type="ARBA" id="ARBA00023043"/>
    </source>
</evidence>
<dbReference type="RefSeq" id="WP_071133179.1">
    <property type="nucleotide sequence ID" value="NZ_LIGX01000002.1"/>
</dbReference>
<evidence type="ECO:0000313" key="5">
    <source>
        <dbReference type="Proteomes" id="UP000176204"/>
    </source>
</evidence>
<feature type="repeat" description="ANK" evidence="3">
    <location>
        <begin position="30"/>
        <end position="62"/>
    </location>
</feature>
<name>A0A1C7PF36_9BACT</name>
<dbReference type="Proteomes" id="UP000176204">
    <property type="component" value="Chromosome I"/>
</dbReference>
<dbReference type="STRING" id="1679444.PYTT_0172"/>
<proteinExistence type="predicted"/>
<keyword evidence="1" id="KW-0677">Repeat</keyword>
<dbReference type="InterPro" id="IPR036770">
    <property type="entry name" value="Ankyrin_rpt-contain_sf"/>
</dbReference>
<keyword evidence="5" id="KW-1185">Reference proteome</keyword>
<dbReference type="EMBL" id="LT629973">
    <property type="protein sequence ID" value="SEH71438.1"/>
    <property type="molecule type" value="Genomic_DNA"/>
</dbReference>
<dbReference type="SUPFAM" id="SSF48403">
    <property type="entry name" value="Ankyrin repeat"/>
    <property type="match status" value="1"/>
</dbReference>
<dbReference type="AlphaFoldDB" id="A0A1C7PF36"/>
<dbReference type="KEGG" id="agl:PYTT_0172"/>
<dbReference type="PANTHER" id="PTHR24166:SF48">
    <property type="entry name" value="PROTEIN VAPYRIN"/>
    <property type="match status" value="1"/>
</dbReference>
<organism evidence="4 5">
    <name type="scientific">Akkermansia glycaniphila</name>
    <dbReference type="NCBI Taxonomy" id="1679444"/>
    <lineage>
        <taxon>Bacteria</taxon>
        <taxon>Pseudomonadati</taxon>
        <taxon>Verrucomicrobiota</taxon>
        <taxon>Verrucomicrobiia</taxon>
        <taxon>Verrucomicrobiales</taxon>
        <taxon>Akkermansiaceae</taxon>
        <taxon>Akkermansia</taxon>
    </lineage>
</organism>
<sequence>MKLAAVTDGNLEPLRQYLREGGKVNGRLSNGMSLLEVAVQYGGDDVVEYLISQGAEVRKRDAKGRSLGTLAAMQGRTKVLNMLLNAYPEPPNLEEMWIPLVCARMEEYMSHFRSSMHWRESNPWISGPPCWPVVEGDVMGVLRTLLERGIDPDTVCGRDTALGIYAAVGDVQAVKLLLGFRADVNAMPADGTPLMRAIVAGRPEIVWTLYDAGADMRKGAHGQSALLACMVQPGTWDERTLRMLCAESDANSFGEVLKVAKRTGCASMEKVVMDRCREYKSLRKEAFASLVRNFSDRRYLDDRQWCDLALGLIRQGLDAEDMQTGLRESVRLGKPELVRSMLEHGGNGRVLDEKGRTLLMLAVLSRDGGAMENAELLIQYGVDAEAKDAEGKTAAMMAEARGFSTLSKWIRECEEKYAKTTVRNASTDNPNKKQ</sequence>
<dbReference type="PROSITE" id="PS50297">
    <property type="entry name" value="ANK_REP_REGION"/>
    <property type="match status" value="1"/>
</dbReference>
<accession>A0A1C7PF36</accession>
<dbReference type="InterPro" id="IPR050889">
    <property type="entry name" value="Dendritic_Spine_Reg/Scaffold"/>
</dbReference>